<dbReference type="InterPro" id="IPR050397">
    <property type="entry name" value="Env_Response_Regulators"/>
</dbReference>
<dbReference type="AlphaFoldDB" id="A0A4S8ERS7"/>
<dbReference type="Gene3D" id="2.60.120.10">
    <property type="entry name" value="Jelly Rolls"/>
    <property type="match status" value="1"/>
</dbReference>
<keyword evidence="3" id="KW-1185">Reference proteome</keyword>
<evidence type="ECO:0000313" key="2">
    <source>
        <dbReference type="EMBL" id="THT97462.1"/>
    </source>
</evidence>
<reference evidence="2 3" key="1">
    <citation type="journal article" date="2015" name="Antonie Van Leeuwenhoek">
        <title>Lampropedia puyangensis sp. nov., isolated from symptomatic bark of Populus ? euramericana canker and emended description of Lampropedia hyalina (Ehrenberg 1832) Lee et al. 2004.</title>
        <authorList>
            <person name="Li Y."/>
            <person name="Wang T."/>
            <person name="Piao C.G."/>
            <person name="Wang L.F."/>
            <person name="Tian G.Z."/>
            <person name="Zhu T.H."/>
            <person name="Guo M.W."/>
        </authorList>
    </citation>
    <scope>NUCLEOTIDE SEQUENCE [LARGE SCALE GENOMIC DNA]</scope>
    <source>
        <strain evidence="2 3">2-bin</strain>
    </source>
</reference>
<dbReference type="SUPFAM" id="SSF51206">
    <property type="entry name" value="cAMP-binding domain-like"/>
    <property type="match status" value="1"/>
</dbReference>
<dbReference type="OrthoDB" id="8900094at2"/>
<dbReference type="PANTHER" id="PTHR24567:SF74">
    <property type="entry name" value="HTH-TYPE TRANSCRIPTIONAL REGULATOR ARCR"/>
    <property type="match status" value="1"/>
</dbReference>
<feature type="domain" description="Cyclic nucleotide-binding" evidence="1">
    <location>
        <begin position="20"/>
        <end position="128"/>
    </location>
</feature>
<dbReference type="GO" id="GO:0003700">
    <property type="term" value="F:DNA-binding transcription factor activity"/>
    <property type="evidence" value="ECO:0007669"/>
    <property type="project" value="TreeGrafter"/>
</dbReference>
<accession>A0A4S8ERS7</accession>
<dbReference type="PANTHER" id="PTHR24567">
    <property type="entry name" value="CRP FAMILY TRANSCRIPTIONAL REGULATORY PROTEIN"/>
    <property type="match status" value="1"/>
</dbReference>
<dbReference type="PROSITE" id="PS50042">
    <property type="entry name" value="CNMP_BINDING_3"/>
    <property type="match status" value="1"/>
</dbReference>
<evidence type="ECO:0000313" key="3">
    <source>
        <dbReference type="Proteomes" id="UP000308917"/>
    </source>
</evidence>
<proteinExistence type="predicted"/>
<dbReference type="EMBL" id="STFG01000028">
    <property type="protein sequence ID" value="THT97462.1"/>
    <property type="molecule type" value="Genomic_DNA"/>
</dbReference>
<organism evidence="2 3">
    <name type="scientific">Lampropedia puyangensis</name>
    <dbReference type="NCBI Taxonomy" id="1330072"/>
    <lineage>
        <taxon>Bacteria</taxon>
        <taxon>Pseudomonadati</taxon>
        <taxon>Pseudomonadota</taxon>
        <taxon>Betaproteobacteria</taxon>
        <taxon>Burkholderiales</taxon>
        <taxon>Comamonadaceae</taxon>
        <taxon>Lampropedia</taxon>
    </lineage>
</organism>
<dbReference type="CDD" id="cd00038">
    <property type="entry name" value="CAP_ED"/>
    <property type="match status" value="1"/>
</dbReference>
<dbReference type="InterPro" id="IPR014710">
    <property type="entry name" value="RmlC-like_jellyroll"/>
</dbReference>
<gene>
    <name evidence="2" type="ORF">E9531_15900</name>
</gene>
<comment type="caution">
    <text evidence="2">The sequence shown here is derived from an EMBL/GenBank/DDBJ whole genome shotgun (WGS) entry which is preliminary data.</text>
</comment>
<dbReference type="SMART" id="SM00100">
    <property type="entry name" value="cNMP"/>
    <property type="match status" value="1"/>
</dbReference>
<dbReference type="RefSeq" id="WP_136574758.1">
    <property type="nucleotide sequence ID" value="NZ_STFG01000028.1"/>
</dbReference>
<dbReference type="InterPro" id="IPR000595">
    <property type="entry name" value="cNMP-bd_dom"/>
</dbReference>
<name>A0A4S8ERS7_9BURK</name>
<dbReference type="Proteomes" id="UP000308917">
    <property type="component" value="Unassembled WGS sequence"/>
</dbReference>
<dbReference type="GO" id="GO:0005829">
    <property type="term" value="C:cytosol"/>
    <property type="evidence" value="ECO:0007669"/>
    <property type="project" value="TreeGrafter"/>
</dbReference>
<protein>
    <submittedName>
        <fullName evidence="2">Cyclic nucleotide-binding domain-containing protein</fullName>
    </submittedName>
</protein>
<evidence type="ECO:0000259" key="1">
    <source>
        <dbReference type="PROSITE" id="PS50042"/>
    </source>
</evidence>
<dbReference type="Pfam" id="PF00027">
    <property type="entry name" value="cNMP_binding"/>
    <property type="match status" value="1"/>
</dbReference>
<dbReference type="InterPro" id="IPR018490">
    <property type="entry name" value="cNMP-bd_dom_sf"/>
</dbReference>
<sequence length="154" mass="17079">MPQLTGLIEAFSIPSDTTSSIPSLTPDQWEALSSYLNAVTLEEGQILFQRTREESSLYFLERGKVAIHYENARGTLRIGVLGPGVVFGEASFLGNIPRQASAQSMLPGRAWVLPVLKFREMFSRNPDLALKVIQIAATTLALRSRDSRKRRCIA</sequence>